<reference evidence="1 2" key="1">
    <citation type="submission" date="2016-10" db="EMBL/GenBank/DDBJ databases">
        <authorList>
            <person name="de Groot N.N."/>
        </authorList>
    </citation>
    <scope>NUCLEOTIDE SEQUENCE [LARGE SCALE GENOMIC DNA]</scope>
    <source>
        <strain evidence="1 2">Nm110</strain>
    </source>
</reference>
<dbReference type="EMBL" id="FNNH01000040">
    <property type="protein sequence ID" value="SDW93782.1"/>
    <property type="molecule type" value="Genomic_DNA"/>
</dbReference>
<sequence length="133" mass="15554">MKLQTVHYAELNARQQESYNFQRVSGVLADYGFTTIRLTDDWQGADFVAQHIDGEQFLKVQLKGRCTLAKKYMNKDLYICFQDRGVWYLTPHDELLAWAQQNMNIINTESWRTAGLYSLPSLSAALKWYLESY</sequence>
<proteinExistence type="predicted"/>
<protein>
    <recommendedName>
        <fullName evidence="3">PD(D/E)XK endonuclease domain-containing protein</fullName>
    </recommendedName>
</protein>
<dbReference type="Proteomes" id="UP000183454">
    <property type="component" value="Unassembled WGS sequence"/>
</dbReference>
<organism evidence="1 2">
    <name type="scientific">Nitrosomonas communis</name>
    <dbReference type="NCBI Taxonomy" id="44574"/>
    <lineage>
        <taxon>Bacteria</taxon>
        <taxon>Pseudomonadati</taxon>
        <taxon>Pseudomonadota</taxon>
        <taxon>Betaproteobacteria</taxon>
        <taxon>Nitrosomonadales</taxon>
        <taxon>Nitrosomonadaceae</taxon>
        <taxon>Nitrosomonas</taxon>
    </lineage>
</organism>
<evidence type="ECO:0000313" key="2">
    <source>
        <dbReference type="Proteomes" id="UP000183454"/>
    </source>
</evidence>
<gene>
    <name evidence="1" type="ORF">SAMN05421882_104017</name>
</gene>
<evidence type="ECO:0008006" key="3">
    <source>
        <dbReference type="Google" id="ProtNLM"/>
    </source>
</evidence>
<accession>A0A1H2XLM0</accession>
<name>A0A1H2XLM0_9PROT</name>
<dbReference type="AlphaFoldDB" id="A0A1H2XLM0"/>
<evidence type="ECO:0000313" key="1">
    <source>
        <dbReference type="EMBL" id="SDW93782.1"/>
    </source>
</evidence>